<gene>
    <name evidence="8" type="ORF">SAMN06297144_0729</name>
</gene>
<dbReference type="SMART" id="SM00244">
    <property type="entry name" value="PHB"/>
    <property type="match status" value="1"/>
</dbReference>
<dbReference type="Proteomes" id="UP000219494">
    <property type="component" value="Unassembled WGS sequence"/>
</dbReference>
<evidence type="ECO:0000313" key="9">
    <source>
        <dbReference type="Proteomes" id="UP000219494"/>
    </source>
</evidence>
<dbReference type="CDD" id="cd03405">
    <property type="entry name" value="SPFH_HflC"/>
    <property type="match status" value="1"/>
</dbReference>
<comment type="similarity">
    <text evidence="2 6">Belongs to the band 7/mec-2 family. HflC subfamily.</text>
</comment>
<evidence type="ECO:0000256" key="4">
    <source>
        <dbReference type="ARBA" id="ARBA00022989"/>
    </source>
</evidence>
<keyword evidence="8" id="KW-0378">Hydrolase</keyword>
<dbReference type="Gene3D" id="3.30.479.30">
    <property type="entry name" value="Band 7 domain"/>
    <property type="match status" value="1"/>
</dbReference>
<dbReference type="Pfam" id="PF01145">
    <property type="entry name" value="Band_7"/>
    <property type="match status" value="1"/>
</dbReference>
<dbReference type="GO" id="GO:0006508">
    <property type="term" value="P:proteolysis"/>
    <property type="evidence" value="ECO:0007669"/>
    <property type="project" value="UniProtKB-KW"/>
</dbReference>
<feature type="domain" description="Band 7" evidence="7">
    <location>
        <begin position="23"/>
        <end position="206"/>
    </location>
</feature>
<protein>
    <recommendedName>
        <fullName evidence="6">Protein HflC</fullName>
    </recommendedName>
</protein>
<dbReference type="InterPro" id="IPR010200">
    <property type="entry name" value="HflC"/>
</dbReference>
<evidence type="ECO:0000256" key="6">
    <source>
        <dbReference type="PIRNR" id="PIRNR005651"/>
    </source>
</evidence>
<organism evidence="8 9">
    <name type="scientific">Sphingomonas guangdongensis</name>
    <dbReference type="NCBI Taxonomy" id="1141890"/>
    <lineage>
        <taxon>Bacteria</taxon>
        <taxon>Pseudomonadati</taxon>
        <taxon>Pseudomonadota</taxon>
        <taxon>Alphaproteobacteria</taxon>
        <taxon>Sphingomonadales</taxon>
        <taxon>Sphingomonadaceae</taxon>
        <taxon>Sphingomonas</taxon>
    </lineage>
</organism>
<comment type="subcellular location">
    <subcellularLocation>
        <location evidence="1">Membrane</location>
        <topology evidence="1">Single-pass membrane protein</topology>
    </subcellularLocation>
</comment>
<dbReference type="RefSeq" id="WP_097062592.1">
    <property type="nucleotide sequence ID" value="NZ_OBMI01000001.1"/>
</dbReference>
<dbReference type="EMBL" id="OBMI01000001">
    <property type="protein sequence ID" value="SOB79784.1"/>
    <property type="molecule type" value="Genomic_DNA"/>
</dbReference>
<dbReference type="AlphaFoldDB" id="A0A285QE79"/>
<reference evidence="8 9" key="1">
    <citation type="submission" date="2017-07" db="EMBL/GenBank/DDBJ databases">
        <authorList>
            <person name="Sun Z.S."/>
            <person name="Albrecht U."/>
            <person name="Echele G."/>
            <person name="Lee C.C."/>
        </authorList>
    </citation>
    <scope>NUCLEOTIDE SEQUENCE [LARGE SCALE GENOMIC DNA]</scope>
    <source>
        <strain evidence="8 9">CGMCC 1.12672</strain>
    </source>
</reference>
<evidence type="ECO:0000259" key="7">
    <source>
        <dbReference type="SMART" id="SM00244"/>
    </source>
</evidence>
<keyword evidence="9" id="KW-1185">Reference proteome</keyword>
<proteinExistence type="inferred from homology"/>
<evidence type="ECO:0000256" key="1">
    <source>
        <dbReference type="ARBA" id="ARBA00004167"/>
    </source>
</evidence>
<name>A0A285QE79_9SPHN</name>
<evidence type="ECO:0000256" key="2">
    <source>
        <dbReference type="ARBA" id="ARBA00007862"/>
    </source>
</evidence>
<dbReference type="PANTHER" id="PTHR42911">
    <property type="entry name" value="MODULATOR OF FTSH PROTEASE HFLC"/>
    <property type="match status" value="1"/>
</dbReference>
<dbReference type="SUPFAM" id="SSF117892">
    <property type="entry name" value="Band 7/SPFH domain"/>
    <property type="match status" value="1"/>
</dbReference>
<dbReference type="PIRSF" id="PIRSF005651">
    <property type="entry name" value="HflC"/>
    <property type="match status" value="1"/>
</dbReference>
<evidence type="ECO:0000256" key="3">
    <source>
        <dbReference type="ARBA" id="ARBA00022692"/>
    </source>
</evidence>
<dbReference type="PANTHER" id="PTHR42911:SF1">
    <property type="entry name" value="MODULATOR OF FTSH PROTEASE HFLC"/>
    <property type="match status" value="1"/>
</dbReference>
<keyword evidence="3" id="KW-0812">Transmembrane</keyword>
<dbReference type="OrthoDB" id="9812991at2"/>
<keyword evidence="5" id="KW-0472">Membrane</keyword>
<keyword evidence="8" id="KW-0645">Protease</keyword>
<dbReference type="InterPro" id="IPR001107">
    <property type="entry name" value="Band_7"/>
</dbReference>
<dbReference type="GO" id="GO:0008233">
    <property type="term" value="F:peptidase activity"/>
    <property type="evidence" value="ECO:0007669"/>
    <property type="project" value="UniProtKB-KW"/>
</dbReference>
<evidence type="ECO:0000256" key="5">
    <source>
        <dbReference type="ARBA" id="ARBA00023136"/>
    </source>
</evidence>
<dbReference type="GO" id="GO:0016020">
    <property type="term" value="C:membrane"/>
    <property type="evidence" value="ECO:0007669"/>
    <property type="project" value="UniProtKB-SubCell"/>
</dbReference>
<evidence type="ECO:0000313" key="8">
    <source>
        <dbReference type="EMBL" id="SOB79784.1"/>
    </source>
</evidence>
<accession>A0A285QE79</accession>
<keyword evidence="4" id="KW-1133">Transmembrane helix</keyword>
<comment type="function">
    <text evidence="6">HflC and HflK could regulate a protease.</text>
</comment>
<sequence>MISLRNPMVLGIALLALLIVLASTFTIVPETRQAVVLRFEQPVGRPINGWADGQQFGRTGAGLIARIPFVDKIVWVDKRVLSVDLEDQQVLSTDQLRLQVDAFARFRVVDPLKMVITARTEDGVISALRPLFSSSLRAELGKRDFAVLLSPERGAVMDNIQNRLQRLASQYGVQIVDVRIKHADLPDGTPLESALNRMRTARQQQALTIRAQGQRNAQIVRADSDAQASKIYADSFGKDADFYDFYRAMQSYRYTFGADGSAEDGRGGTSIILSPRNGYLREFSGAGRD</sequence>
<dbReference type="InterPro" id="IPR036013">
    <property type="entry name" value="Band_7/SPFH_dom_sf"/>
</dbReference>